<reference evidence="1" key="1">
    <citation type="journal article" date="2023" name="G3 (Bethesda)">
        <title>Whole genome assembly and annotation of the endangered Caribbean coral Acropora cervicornis.</title>
        <authorList>
            <person name="Selwyn J.D."/>
            <person name="Vollmer S.V."/>
        </authorList>
    </citation>
    <scope>NUCLEOTIDE SEQUENCE</scope>
    <source>
        <strain evidence="1">K2</strain>
    </source>
</reference>
<keyword evidence="2" id="KW-1185">Reference proteome</keyword>
<evidence type="ECO:0000313" key="1">
    <source>
        <dbReference type="EMBL" id="KAK2549403.1"/>
    </source>
</evidence>
<accession>A0AAD9PV11</accession>
<organism evidence="1 2">
    <name type="scientific">Acropora cervicornis</name>
    <name type="common">Staghorn coral</name>
    <dbReference type="NCBI Taxonomy" id="6130"/>
    <lineage>
        <taxon>Eukaryota</taxon>
        <taxon>Metazoa</taxon>
        <taxon>Cnidaria</taxon>
        <taxon>Anthozoa</taxon>
        <taxon>Hexacorallia</taxon>
        <taxon>Scleractinia</taxon>
        <taxon>Astrocoeniina</taxon>
        <taxon>Acroporidae</taxon>
        <taxon>Acropora</taxon>
    </lineage>
</organism>
<dbReference type="EMBL" id="JARQWQ010000126">
    <property type="protein sequence ID" value="KAK2549403.1"/>
    <property type="molecule type" value="Genomic_DNA"/>
</dbReference>
<comment type="caution">
    <text evidence="1">The sequence shown here is derived from an EMBL/GenBank/DDBJ whole genome shotgun (WGS) entry which is preliminary data.</text>
</comment>
<evidence type="ECO:0000313" key="2">
    <source>
        <dbReference type="Proteomes" id="UP001249851"/>
    </source>
</evidence>
<sequence length="162" mass="19556">MDEQVFRDHLASAPWHVAEVFDDVDDQSEFFSLLLKDVVDEHMPWKRMRVRDGDVPYMTTEWKEAIRRRRKALRRFHKSKALEDWELHRKLRNEATRLRRKAIKDYWNAKSEDIRNKPHKFYRAFMPFLGSKKVKESLEMKLRINNSITTNQLHIAESMGVS</sequence>
<name>A0AAD9PV11_ACRCE</name>
<dbReference type="AlphaFoldDB" id="A0AAD9PV11"/>
<protein>
    <submittedName>
        <fullName evidence="1">Uncharacterized protein</fullName>
    </submittedName>
</protein>
<proteinExistence type="predicted"/>
<gene>
    <name evidence="1" type="ORF">P5673_030074</name>
</gene>
<reference evidence="1" key="2">
    <citation type="journal article" date="2023" name="Science">
        <title>Genomic signatures of disease resistance in endangered staghorn corals.</title>
        <authorList>
            <person name="Vollmer S.V."/>
            <person name="Selwyn J.D."/>
            <person name="Despard B.A."/>
            <person name="Roesel C.L."/>
        </authorList>
    </citation>
    <scope>NUCLEOTIDE SEQUENCE</scope>
    <source>
        <strain evidence="1">K2</strain>
    </source>
</reference>
<dbReference type="Proteomes" id="UP001249851">
    <property type="component" value="Unassembled WGS sequence"/>
</dbReference>